<dbReference type="HOGENOM" id="CLU_748079_0_0_1"/>
<sequence>MKYFKSCYNTENKNSNKRLFEPKFLTTNIKKIRKFVTVLVVINSLMIITLDPFLDKKNQNICMIAEYFKDKKFFLINKILQSLYDNLGLINSLIASLYICVNLFNEKSEIIICKKKMFDTYISLYCHGIYTYFLALGFTSSLGLKLDFLIKFIIVINFFKYINALDFCFKLRFRLYKSKLNIFLIMFVISNIYPHIIRTVYRLDGFPNLVHKKFFYPTLVLNSEVSSEITFMCSILLFAIPKLIEIVVDSKFKRPYYAYRSLVHIMLIIMLGLFYNTQNSDSAFLLHLNGFIINLMMVLYSSESITIKIMKKTFSDITVLHNCFMISYFCVILSYSLFSKTVGCAGVIFLLSYRLRSLLRKALKRLNNPE</sequence>
<reference evidence="3" key="2">
    <citation type="submission" date="2015-07" db="EMBL/GenBank/DDBJ databases">
        <title>Contrasting host-pathogen interactions and genome evolution in two generalist and specialist microsporidian pathogens of mosquitoes.</title>
        <authorList>
            <consortium name="The Broad Institute Genomics Platform"/>
            <consortium name="The Broad Institute Genome Sequencing Center for Infectious Disease"/>
            <person name="Cuomo C.A."/>
            <person name="Sanscrainte N.D."/>
            <person name="Goldberg J.M."/>
            <person name="Heiman D."/>
            <person name="Young S."/>
            <person name="Zeng Q."/>
            <person name="Becnel J.J."/>
            <person name="Birren B.W."/>
        </authorList>
    </citation>
    <scope>NUCLEOTIDE SEQUENCE [LARGE SCALE GENOMIC DNA]</scope>
    <source>
        <strain evidence="3">USNM 41457</strain>
    </source>
</reference>
<keyword evidence="3" id="KW-1185">Reference proteome</keyword>
<dbReference type="InParanoid" id="J9DRG3"/>
<feature type="transmembrane region" description="Helical" evidence="1">
    <location>
        <begin position="257"/>
        <end position="276"/>
    </location>
</feature>
<comment type="caution">
    <text evidence="2">The sequence shown here is derived from an EMBL/GenBank/DDBJ whole genome shotgun (WGS) entry which is preliminary data.</text>
</comment>
<protein>
    <submittedName>
        <fullName evidence="2">Uncharacterized protein</fullName>
    </submittedName>
</protein>
<gene>
    <name evidence="2" type="ORF">EDEG_01783</name>
</gene>
<dbReference type="EMBL" id="AFBI03000027">
    <property type="protein sequence ID" value="EJW03927.1"/>
    <property type="molecule type" value="Genomic_DNA"/>
</dbReference>
<feature type="transmembrane region" description="Helical" evidence="1">
    <location>
        <begin position="124"/>
        <end position="142"/>
    </location>
</feature>
<feature type="transmembrane region" description="Helical" evidence="1">
    <location>
        <begin position="148"/>
        <end position="168"/>
    </location>
</feature>
<dbReference type="Proteomes" id="UP000003163">
    <property type="component" value="Unassembled WGS sequence"/>
</dbReference>
<accession>J9DRG3</accession>
<feature type="transmembrane region" description="Helical" evidence="1">
    <location>
        <begin position="337"/>
        <end position="355"/>
    </location>
</feature>
<dbReference type="AlphaFoldDB" id="J9DRG3"/>
<dbReference type="VEuPathDB" id="MicrosporidiaDB:EDEG_01783"/>
<evidence type="ECO:0000313" key="3">
    <source>
        <dbReference type="Proteomes" id="UP000003163"/>
    </source>
</evidence>
<evidence type="ECO:0000313" key="2">
    <source>
        <dbReference type="EMBL" id="EJW03927.1"/>
    </source>
</evidence>
<name>J9DRG3_EDHAE</name>
<evidence type="ECO:0000256" key="1">
    <source>
        <dbReference type="SAM" id="Phobius"/>
    </source>
</evidence>
<keyword evidence="1" id="KW-0472">Membrane</keyword>
<feature type="transmembrane region" description="Helical" evidence="1">
    <location>
        <begin position="282"/>
        <end position="301"/>
    </location>
</feature>
<organism evidence="2 3">
    <name type="scientific">Edhazardia aedis (strain USNM 41457)</name>
    <name type="common">Microsporidian parasite</name>
    <dbReference type="NCBI Taxonomy" id="1003232"/>
    <lineage>
        <taxon>Eukaryota</taxon>
        <taxon>Fungi</taxon>
        <taxon>Fungi incertae sedis</taxon>
        <taxon>Microsporidia</taxon>
        <taxon>Edhazardia</taxon>
    </lineage>
</organism>
<reference evidence="2 3" key="1">
    <citation type="submission" date="2011-08" db="EMBL/GenBank/DDBJ databases">
        <authorList>
            <person name="Liu Z.J."/>
            <person name="Shi F.L."/>
            <person name="Lu J.Q."/>
            <person name="Li M."/>
            <person name="Wang Z.L."/>
        </authorList>
    </citation>
    <scope>NUCLEOTIDE SEQUENCE [LARGE SCALE GENOMIC DNA]</scope>
    <source>
        <strain evidence="2 3">USNM 41457</strain>
    </source>
</reference>
<feature type="transmembrane region" description="Helical" evidence="1">
    <location>
        <begin position="180"/>
        <end position="197"/>
    </location>
</feature>
<proteinExistence type="predicted"/>
<feature type="transmembrane region" description="Helical" evidence="1">
    <location>
        <begin position="229"/>
        <end position="248"/>
    </location>
</feature>
<keyword evidence="1" id="KW-1133">Transmembrane helix</keyword>
<feature type="transmembrane region" description="Helical" evidence="1">
    <location>
        <begin position="87"/>
        <end position="104"/>
    </location>
</feature>
<feature type="transmembrane region" description="Helical" evidence="1">
    <location>
        <begin position="32"/>
        <end position="50"/>
    </location>
</feature>
<keyword evidence="1" id="KW-0812">Transmembrane</keyword>